<dbReference type="RefSeq" id="WP_076112605.1">
    <property type="nucleotide sequence ID" value="NZ_MPTB01000028.1"/>
</dbReference>
<sequence>MKNSLRSADAILTSILKLLFLYDLIFIMVMRPIEWLIAKRLSNALVLSKKTLNMSIKGKLLKSLKQRDYLKDEASIMISLRTEFSKGIMALDFTKSNEYFTEVNENFYKVVIRELNRNKSNTLKVEVIKEYQRKQLGAKLYVISGRYIWLCIFNRKIKELKERLNRIETIKKIKIYT</sequence>
<accession>A0ABX3H3U2</accession>
<name>A0ABX3H3U2_PAEBO</name>
<comment type="caution">
    <text evidence="2">The sequence shown here is derived from an EMBL/GenBank/DDBJ whole genome shotgun (WGS) entry which is preliminary data.</text>
</comment>
<keyword evidence="1" id="KW-1133">Transmembrane helix</keyword>
<keyword evidence="1" id="KW-0812">Transmembrane</keyword>
<evidence type="ECO:0000256" key="1">
    <source>
        <dbReference type="SAM" id="Phobius"/>
    </source>
</evidence>
<proteinExistence type="predicted"/>
<reference evidence="2 3" key="1">
    <citation type="submission" date="2016-10" db="EMBL/GenBank/DDBJ databases">
        <title>Paenibacillus species isolates.</title>
        <authorList>
            <person name="Beno S.M."/>
        </authorList>
    </citation>
    <scope>NUCLEOTIDE SEQUENCE [LARGE SCALE GENOMIC DNA]</scope>
    <source>
        <strain evidence="2 3">FSL H7-0744</strain>
    </source>
</reference>
<evidence type="ECO:0000313" key="2">
    <source>
        <dbReference type="EMBL" id="OMD45084.1"/>
    </source>
</evidence>
<feature type="transmembrane region" description="Helical" evidence="1">
    <location>
        <begin position="12"/>
        <end position="30"/>
    </location>
</feature>
<evidence type="ECO:0000313" key="3">
    <source>
        <dbReference type="Proteomes" id="UP000187412"/>
    </source>
</evidence>
<keyword evidence="3" id="KW-1185">Reference proteome</keyword>
<protein>
    <submittedName>
        <fullName evidence="2">Uncharacterized protein</fullName>
    </submittedName>
</protein>
<gene>
    <name evidence="2" type="ORF">BSK56_21065</name>
</gene>
<keyword evidence="1" id="KW-0472">Membrane</keyword>
<dbReference type="Proteomes" id="UP000187412">
    <property type="component" value="Unassembled WGS sequence"/>
</dbReference>
<organism evidence="2 3">
    <name type="scientific">Paenibacillus borealis</name>
    <dbReference type="NCBI Taxonomy" id="160799"/>
    <lineage>
        <taxon>Bacteria</taxon>
        <taxon>Bacillati</taxon>
        <taxon>Bacillota</taxon>
        <taxon>Bacilli</taxon>
        <taxon>Bacillales</taxon>
        <taxon>Paenibacillaceae</taxon>
        <taxon>Paenibacillus</taxon>
    </lineage>
</organism>
<dbReference type="EMBL" id="MPTB01000028">
    <property type="protein sequence ID" value="OMD45084.1"/>
    <property type="molecule type" value="Genomic_DNA"/>
</dbReference>